<organism evidence="1 2">
    <name type="scientific">Cystobacter fuscus (strain ATCC 25194 / DSM 2262 / NBRC 100088 / M29)</name>
    <dbReference type="NCBI Taxonomy" id="1242864"/>
    <lineage>
        <taxon>Bacteria</taxon>
        <taxon>Pseudomonadati</taxon>
        <taxon>Myxococcota</taxon>
        <taxon>Myxococcia</taxon>
        <taxon>Myxococcales</taxon>
        <taxon>Cystobacterineae</taxon>
        <taxon>Archangiaceae</taxon>
        <taxon>Cystobacter</taxon>
    </lineage>
</organism>
<accession>S9QNW3</accession>
<reference evidence="1" key="1">
    <citation type="submission" date="2013-05" db="EMBL/GenBank/DDBJ databases">
        <title>Genome assembly of Cystobacter fuscus DSM 2262.</title>
        <authorList>
            <person name="Sharma G."/>
            <person name="Khatri I."/>
            <person name="Kaur C."/>
            <person name="Mayilraj S."/>
            <person name="Subramanian S."/>
        </authorList>
    </citation>
    <scope>NUCLEOTIDE SEQUENCE [LARGE SCALE GENOMIC DNA]</scope>
    <source>
        <strain evidence="1">DSM 2262</strain>
    </source>
</reference>
<name>S9QNW3_CYSF2</name>
<protein>
    <submittedName>
        <fullName evidence="1">Uncharacterized protein</fullName>
    </submittedName>
</protein>
<keyword evidence="2" id="KW-1185">Reference proteome</keyword>
<evidence type="ECO:0000313" key="1">
    <source>
        <dbReference type="EMBL" id="EPX62999.1"/>
    </source>
</evidence>
<dbReference type="AlphaFoldDB" id="S9QNW3"/>
<gene>
    <name evidence="1" type="ORF">D187_006409</name>
</gene>
<dbReference type="EMBL" id="ANAH02000006">
    <property type="protein sequence ID" value="EPX62999.1"/>
    <property type="molecule type" value="Genomic_DNA"/>
</dbReference>
<sequence length="38" mass="4342">MRVMCTPFAFERCASPPGQDARLEQSFVVLARRVMPED</sequence>
<proteinExistence type="predicted"/>
<comment type="caution">
    <text evidence="1">The sequence shown here is derived from an EMBL/GenBank/DDBJ whole genome shotgun (WGS) entry which is preliminary data.</text>
</comment>
<evidence type="ECO:0000313" key="2">
    <source>
        <dbReference type="Proteomes" id="UP000011682"/>
    </source>
</evidence>
<dbReference type="Proteomes" id="UP000011682">
    <property type="component" value="Unassembled WGS sequence"/>
</dbReference>